<organism evidence="6 7">
    <name type="scientific">Prunus dulcis</name>
    <name type="common">Almond</name>
    <name type="synonym">Amygdalus dulcis</name>
    <dbReference type="NCBI Taxonomy" id="3755"/>
    <lineage>
        <taxon>Eukaryota</taxon>
        <taxon>Viridiplantae</taxon>
        <taxon>Streptophyta</taxon>
        <taxon>Embryophyta</taxon>
        <taxon>Tracheophyta</taxon>
        <taxon>Spermatophyta</taxon>
        <taxon>Magnoliopsida</taxon>
        <taxon>eudicotyledons</taxon>
        <taxon>Gunneridae</taxon>
        <taxon>Pentapetalae</taxon>
        <taxon>rosids</taxon>
        <taxon>fabids</taxon>
        <taxon>Rosales</taxon>
        <taxon>Rosaceae</taxon>
        <taxon>Amygdaloideae</taxon>
        <taxon>Amygdaleae</taxon>
        <taxon>Prunus</taxon>
    </lineage>
</organism>
<evidence type="ECO:0000256" key="3">
    <source>
        <dbReference type="ARBA" id="ARBA00022989"/>
    </source>
</evidence>
<keyword evidence="2" id="KW-0812">Transmembrane</keyword>
<keyword evidence="4" id="KW-0472">Membrane</keyword>
<feature type="compositionally biased region" description="Basic and acidic residues" evidence="5">
    <location>
        <begin position="134"/>
        <end position="144"/>
    </location>
</feature>
<dbReference type="Gene3D" id="1.20.1080.10">
    <property type="entry name" value="Glycerol uptake facilitator protein"/>
    <property type="match status" value="1"/>
</dbReference>
<dbReference type="GO" id="GO:0016020">
    <property type="term" value="C:membrane"/>
    <property type="evidence" value="ECO:0007669"/>
    <property type="project" value="UniProtKB-SubCell"/>
</dbReference>
<dbReference type="Pfam" id="PF00230">
    <property type="entry name" value="MIP"/>
    <property type="match status" value="1"/>
</dbReference>
<comment type="subcellular location">
    <subcellularLocation>
        <location evidence="1">Membrane</location>
        <topology evidence="1">Multi-pass membrane protein</topology>
    </subcellularLocation>
</comment>
<evidence type="ECO:0000256" key="4">
    <source>
        <dbReference type="ARBA" id="ARBA00023136"/>
    </source>
</evidence>
<evidence type="ECO:0000313" key="7">
    <source>
        <dbReference type="Proteomes" id="UP001054821"/>
    </source>
</evidence>
<dbReference type="EMBL" id="JAJFAZ020000001">
    <property type="protein sequence ID" value="KAI5349863.1"/>
    <property type="molecule type" value="Genomic_DNA"/>
</dbReference>
<evidence type="ECO:0000313" key="6">
    <source>
        <dbReference type="EMBL" id="KAI5349863.1"/>
    </source>
</evidence>
<dbReference type="InterPro" id="IPR034294">
    <property type="entry name" value="Aquaporin_transptr"/>
</dbReference>
<dbReference type="SUPFAM" id="SSF81338">
    <property type="entry name" value="Aquaporin-like"/>
    <property type="match status" value="1"/>
</dbReference>
<reference evidence="6 7" key="1">
    <citation type="journal article" date="2022" name="G3 (Bethesda)">
        <title>Whole-genome sequence and methylome profiling of the almond [Prunus dulcis (Mill.) D.A. Webb] cultivar 'Nonpareil'.</title>
        <authorList>
            <person name="D'Amico-Willman K.M."/>
            <person name="Ouma W.Z."/>
            <person name="Meulia T."/>
            <person name="Sideli G.M."/>
            <person name="Gradziel T.M."/>
            <person name="Fresnedo-Ramirez J."/>
        </authorList>
    </citation>
    <scope>NUCLEOTIDE SEQUENCE [LARGE SCALE GENOMIC DNA]</scope>
    <source>
        <strain evidence="6">Clone GOH B32 T37-40</strain>
    </source>
</reference>
<proteinExistence type="predicted"/>
<name>A0AAD4WUL4_PRUDU</name>
<evidence type="ECO:0000256" key="1">
    <source>
        <dbReference type="ARBA" id="ARBA00004141"/>
    </source>
</evidence>
<accession>A0AAD4WUL4</accession>
<dbReference type="Proteomes" id="UP001054821">
    <property type="component" value="Chromosome 1"/>
</dbReference>
<keyword evidence="7" id="KW-1185">Reference proteome</keyword>
<feature type="compositionally biased region" description="Low complexity" evidence="5">
    <location>
        <begin position="94"/>
        <end position="129"/>
    </location>
</feature>
<evidence type="ECO:0000256" key="5">
    <source>
        <dbReference type="SAM" id="MobiDB-lite"/>
    </source>
</evidence>
<dbReference type="AlphaFoldDB" id="A0AAD4WUL4"/>
<dbReference type="InterPro" id="IPR000425">
    <property type="entry name" value="MIP"/>
</dbReference>
<feature type="region of interest" description="Disordered" evidence="5">
    <location>
        <begin position="94"/>
        <end position="144"/>
    </location>
</feature>
<sequence>MATPRDQSLVLRSSAPLFLSTQFFFSVTDAKRSDRDSHVPILAPLPIRFAVFWVHLAAIPITGTGMNPVRSLGAAIIYNKKHAWDDHQSQLASSWSASTRTSSSLTSTARRSTTSRMSRTPWTASTPSGRRSRPSTERRCSAGF</sequence>
<evidence type="ECO:0000256" key="2">
    <source>
        <dbReference type="ARBA" id="ARBA00022692"/>
    </source>
</evidence>
<dbReference type="InterPro" id="IPR023271">
    <property type="entry name" value="Aquaporin-like"/>
</dbReference>
<protein>
    <submittedName>
        <fullName evidence="6">Uncharacterized protein</fullName>
    </submittedName>
</protein>
<dbReference type="PANTHER" id="PTHR45687">
    <property type="entry name" value="AQUAPORIN OR AQUAGLYCEROPORIN RELATED"/>
    <property type="match status" value="1"/>
</dbReference>
<keyword evidence="3" id="KW-1133">Transmembrane helix</keyword>
<dbReference type="GO" id="GO:0015267">
    <property type="term" value="F:channel activity"/>
    <property type="evidence" value="ECO:0007669"/>
    <property type="project" value="InterPro"/>
</dbReference>
<comment type="caution">
    <text evidence="6">The sequence shown here is derived from an EMBL/GenBank/DDBJ whole genome shotgun (WGS) entry which is preliminary data.</text>
</comment>
<gene>
    <name evidence="6" type="ORF">L3X38_002754</name>
</gene>